<sequence length="66" mass="6167">MSSSSESSGKFAGGGEEGATDGEPSSVLTEELGAYEGLSGNATEVSGNGTTEGGAAEPGMAAIAGP</sequence>
<reference evidence="1" key="1">
    <citation type="submission" date="2023-04" db="EMBL/GenBank/DDBJ databases">
        <title>Candida boidinii NBRC 1967.</title>
        <authorList>
            <person name="Ichikawa N."/>
            <person name="Sato H."/>
            <person name="Tonouchi N."/>
        </authorList>
    </citation>
    <scope>NUCLEOTIDE SEQUENCE</scope>
    <source>
        <strain evidence="1">NBRC 1967</strain>
    </source>
</reference>
<dbReference type="Proteomes" id="UP001165101">
    <property type="component" value="Unassembled WGS sequence"/>
</dbReference>
<organism evidence="1 2">
    <name type="scientific">Candida boidinii</name>
    <name type="common">Yeast</name>
    <dbReference type="NCBI Taxonomy" id="5477"/>
    <lineage>
        <taxon>Eukaryota</taxon>
        <taxon>Fungi</taxon>
        <taxon>Dikarya</taxon>
        <taxon>Ascomycota</taxon>
        <taxon>Saccharomycotina</taxon>
        <taxon>Pichiomycetes</taxon>
        <taxon>Pichiales</taxon>
        <taxon>Pichiaceae</taxon>
        <taxon>Ogataea</taxon>
        <taxon>Ogataea/Candida clade</taxon>
    </lineage>
</organism>
<evidence type="ECO:0000313" key="1">
    <source>
        <dbReference type="EMBL" id="GMF08978.1"/>
    </source>
</evidence>
<keyword evidence="2" id="KW-1185">Reference proteome</keyword>
<evidence type="ECO:0000313" key="2">
    <source>
        <dbReference type="Proteomes" id="UP001165101"/>
    </source>
</evidence>
<gene>
    <name evidence="1" type="ORF">Cboi01_000679000</name>
</gene>
<protein>
    <submittedName>
        <fullName evidence="1">Unnamed protein product</fullName>
    </submittedName>
</protein>
<dbReference type="EMBL" id="BSXV01011512">
    <property type="protein sequence ID" value="GMF08978.1"/>
    <property type="molecule type" value="Genomic_DNA"/>
</dbReference>
<name>A0ACB5UCH6_CANBO</name>
<comment type="caution">
    <text evidence="1">The sequence shown here is derived from an EMBL/GenBank/DDBJ whole genome shotgun (WGS) entry which is preliminary data.</text>
</comment>
<proteinExistence type="predicted"/>
<accession>A0ACB5UCH6</accession>